<dbReference type="GO" id="GO:0032259">
    <property type="term" value="P:methylation"/>
    <property type="evidence" value="ECO:0007669"/>
    <property type="project" value="UniProtKB-KW"/>
</dbReference>
<proteinExistence type="predicted"/>
<keyword evidence="2" id="KW-0808">Transferase</keyword>
<dbReference type="CDD" id="cd02440">
    <property type="entry name" value="AdoMet_MTases"/>
    <property type="match status" value="1"/>
</dbReference>
<dbReference type="InterPro" id="IPR050078">
    <property type="entry name" value="Ribosomal_L11_MeTrfase_PrmA"/>
</dbReference>
<gene>
    <name evidence="4" type="ORF">LCGC14_3064360</name>
</gene>
<organism evidence="4">
    <name type="scientific">marine sediment metagenome</name>
    <dbReference type="NCBI Taxonomy" id="412755"/>
    <lineage>
        <taxon>unclassified sequences</taxon>
        <taxon>metagenomes</taxon>
        <taxon>ecological metagenomes</taxon>
    </lineage>
</organism>
<dbReference type="EMBL" id="LAZR01064989">
    <property type="protein sequence ID" value="KKK56453.1"/>
    <property type="molecule type" value="Genomic_DNA"/>
</dbReference>
<dbReference type="Pfam" id="PF05175">
    <property type="entry name" value="MTS"/>
    <property type="match status" value="1"/>
</dbReference>
<evidence type="ECO:0000256" key="2">
    <source>
        <dbReference type="ARBA" id="ARBA00022679"/>
    </source>
</evidence>
<keyword evidence="1" id="KW-0489">Methyltransferase</keyword>
<accession>A0A0F8WII3</accession>
<protein>
    <recommendedName>
        <fullName evidence="3">Methyltransferase small domain-containing protein</fullName>
    </recommendedName>
</protein>
<sequence>MNACAYYKMQPNAIFKKINSSDNNFFCIVEGIKFKVFPHVYPSHQFRTTKFVLKNIKKLIKGKKVCDMGCGPGIVGLYSVINGASSVIQADINKYAYENAKANNLLNNFEKNKIQTYLSNCFDNIPKQIFEVIIFNMPFHNDLIKIKDPL</sequence>
<dbReference type="AlphaFoldDB" id="A0A0F8WII3"/>
<dbReference type="PANTHER" id="PTHR43648">
    <property type="entry name" value="ELECTRON TRANSFER FLAVOPROTEIN BETA SUBUNIT LYSINE METHYLTRANSFERASE"/>
    <property type="match status" value="1"/>
</dbReference>
<dbReference type="InterPro" id="IPR029063">
    <property type="entry name" value="SAM-dependent_MTases_sf"/>
</dbReference>
<feature type="non-terminal residue" evidence="4">
    <location>
        <position position="150"/>
    </location>
</feature>
<dbReference type="SUPFAM" id="SSF53335">
    <property type="entry name" value="S-adenosyl-L-methionine-dependent methyltransferases"/>
    <property type="match status" value="1"/>
</dbReference>
<dbReference type="Gene3D" id="3.40.50.150">
    <property type="entry name" value="Vaccinia Virus protein VP39"/>
    <property type="match status" value="1"/>
</dbReference>
<evidence type="ECO:0000256" key="1">
    <source>
        <dbReference type="ARBA" id="ARBA00022603"/>
    </source>
</evidence>
<feature type="domain" description="Methyltransferase small" evidence="3">
    <location>
        <begin position="47"/>
        <end position="143"/>
    </location>
</feature>
<name>A0A0F8WII3_9ZZZZ</name>
<evidence type="ECO:0000313" key="4">
    <source>
        <dbReference type="EMBL" id="KKK56453.1"/>
    </source>
</evidence>
<dbReference type="GO" id="GO:0008276">
    <property type="term" value="F:protein methyltransferase activity"/>
    <property type="evidence" value="ECO:0007669"/>
    <property type="project" value="TreeGrafter"/>
</dbReference>
<reference evidence="4" key="1">
    <citation type="journal article" date="2015" name="Nature">
        <title>Complex archaea that bridge the gap between prokaryotes and eukaryotes.</title>
        <authorList>
            <person name="Spang A."/>
            <person name="Saw J.H."/>
            <person name="Jorgensen S.L."/>
            <person name="Zaremba-Niedzwiedzka K."/>
            <person name="Martijn J."/>
            <person name="Lind A.E."/>
            <person name="van Eijk R."/>
            <person name="Schleper C."/>
            <person name="Guy L."/>
            <person name="Ettema T.J."/>
        </authorList>
    </citation>
    <scope>NUCLEOTIDE SEQUENCE</scope>
</reference>
<comment type="caution">
    <text evidence="4">The sequence shown here is derived from an EMBL/GenBank/DDBJ whole genome shotgun (WGS) entry which is preliminary data.</text>
</comment>
<evidence type="ECO:0000259" key="3">
    <source>
        <dbReference type="Pfam" id="PF05175"/>
    </source>
</evidence>
<dbReference type="PANTHER" id="PTHR43648:SF1">
    <property type="entry name" value="ELECTRON TRANSFER FLAVOPROTEIN BETA SUBUNIT LYSINE METHYLTRANSFERASE"/>
    <property type="match status" value="1"/>
</dbReference>
<dbReference type="InterPro" id="IPR007848">
    <property type="entry name" value="Small_mtfrase_dom"/>
</dbReference>